<dbReference type="AlphaFoldDB" id="A0AAT9UU18"/>
<organism evidence="14">
    <name type="scientific">Maconellicoccus hirsutus</name>
    <name type="common">Pink hibiscus mealybug</name>
    <dbReference type="NCBI Taxonomy" id="177089"/>
    <lineage>
        <taxon>Eukaryota</taxon>
        <taxon>Metazoa</taxon>
        <taxon>Ecdysozoa</taxon>
        <taxon>Arthropoda</taxon>
        <taxon>Hexapoda</taxon>
        <taxon>Insecta</taxon>
        <taxon>Pterygota</taxon>
        <taxon>Neoptera</taxon>
        <taxon>Paraneoptera</taxon>
        <taxon>Hemiptera</taxon>
        <taxon>Sternorrhyncha</taxon>
        <taxon>Coccoidea</taxon>
        <taxon>Pseudococcidae</taxon>
        <taxon>Maconellicoccus</taxon>
    </lineage>
</organism>
<dbReference type="GO" id="GO:0005506">
    <property type="term" value="F:iron ion binding"/>
    <property type="evidence" value="ECO:0007669"/>
    <property type="project" value="InterPro"/>
</dbReference>
<dbReference type="Pfam" id="PF00067">
    <property type="entry name" value="p450"/>
    <property type="match status" value="1"/>
</dbReference>
<dbReference type="GO" id="GO:0020037">
    <property type="term" value="F:heme binding"/>
    <property type="evidence" value="ECO:0007669"/>
    <property type="project" value="InterPro"/>
</dbReference>
<protein>
    <submittedName>
        <fullName evidence="14">Cytochrome P450 6PZ15 short isoform</fullName>
    </submittedName>
</protein>
<comment type="similarity">
    <text evidence="4">Belongs to the cytochrome P450 family.</text>
</comment>
<reference evidence="14" key="1">
    <citation type="submission" date="2023-06" db="EMBL/GenBank/DDBJ databases">
        <title>Identification of Cytochrome P450s in Maconellicoccus hirsutus.</title>
        <authorList>
            <person name="Selvamani S.B."/>
            <person name="Negi N."/>
            <person name="Nagarjuna Reddy K.V."/>
            <person name="Ramasamy G.G."/>
        </authorList>
    </citation>
    <scope>NUCLEOTIDE SEQUENCE</scope>
</reference>
<feature type="transmembrane region" description="Helical" evidence="13">
    <location>
        <begin position="6"/>
        <end position="22"/>
    </location>
</feature>
<keyword evidence="13" id="KW-1133">Transmembrane helix</keyword>
<keyword evidence="12 13" id="KW-0472">Membrane</keyword>
<evidence type="ECO:0000256" key="3">
    <source>
        <dbReference type="ARBA" id="ARBA00004406"/>
    </source>
</evidence>
<dbReference type="GO" id="GO:0004497">
    <property type="term" value="F:monooxygenase activity"/>
    <property type="evidence" value="ECO:0007669"/>
    <property type="project" value="UniProtKB-KW"/>
</dbReference>
<dbReference type="PANTHER" id="PTHR24292">
    <property type="entry name" value="CYTOCHROME P450"/>
    <property type="match status" value="1"/>
</dbReference>
<dbReference type="GO" id="GO:0005789">
    <property type="term" value="C:endoplasmic reticulum membrane"/>
    <property type="evidence" value="ECO:0007669"/>
    <property type="project" value="UniProtKB-SubCell"/>
</dbReference>
<evidence type="ECO:0000256" key="6">
    <source>
        <dbReference type="ARBA" id="ARBA00022723"/>
    </source>
</evidence>
<keyword evidence="5" id="KW-0349">Heme</keyword>
<dbReference type="InterPro" id="IPR036396">
    <property type="entry name" value="Cyt_P450_sf"/>
</dbReference>
<evidence type="ECO:0000256" key="5">
    <source>
        <dbReference type="ARBA" id="ARBA00022617"/>
    </source>
</evidence>
<keyword evidence="7" id="KW-0256">Endoplasmic reticulum</keyword>
<keyword evidence="10" id="KW-0408">Iron</keyword>
<evidence type="ECO:0000256" key="1">
    <source>
        <dbReference type="ARBA" id="ARBA00001971"/>
    </source>
</evidence>
<dbReference type="InterPro" id="IPR050476">
    <property type="entry name" value="Insect_CytP450_Detox"/>
</dbReference>
<keyword evidence="13" id="KW-0812">Transmembrane</keyword>
<accession>A0AAT9UU18</accession>
<evidence type="ECO:0000256" key="2">
    <source>
        <dbReference type="ARBA" id="ARBA00004174"/>
    </source>
</evidence>
<dbReference type="SUPFAM" id="SSF48264">
    <property type="entry name" value="Cytochrome P450"/>
    <property type="match status" value="1"/>
</dbReference>
<sequence>MDTIEILFCAIFLSIIYLYYRFKNNYTYFERNGIPYIKPVLFFGNVADWVFMKKPLPVVHFELYKKLEPHSFAGVYLGGKKTFLIRDAELVKNILVKDFACFRDRGIKRDPHDILSRNLFMMRGDDWKNLRIKLTSTFTSGKMKMMFPLVDECGSRLHEKMQKITDTDILIKDVCSRFTTDVIGSCAFGLEINSLDDPDSEFRKIGNRILDSSFTPVFRSIMRNMLPAVAKLSKHLHTDTTVQDFFVDLVQKTVKYREDNKIKRGDFLDLLINLKNDTSSQKSNDQQVQEDLTKFLDQLGENHVKSNIGKSSFTFIQPLNSSHSPSSHDLRVNDRSMLCILHRRFRDILEHPELHVTRTIPTSRYPTKSSSRNHHRIAKARQSVKLRYVEGTQILRFGYRGNPAKIPNHR</sequence>
<name>A0AAT9UU18_MACHI</name>
<evidence type="ECO:0000256" key="9">
    <source>
        <dbReference type="ARBA" id="ARBA00023002"/>
    </source>
</evidence>
<evidence type="ECO:0000256" key="11">
    <source>
        <dbReference type="ARBA" id="ARBA00023033"/>
    </source>
</evidence>
<dbReference type="GO" id="GO:0016705">
    <property type="term" value="F:oxidoreductase activity, acting on paired donors, with incorporation or reduction of molecular oxygen"/>
    <property type="evidence" value="ECO:0007669"/>
    <property type="project" value="InterPro"/>
</dbReference>
<evidence type="ECO:0000256" key="4">
    <source>
        <dbReference type="ARBA" id="ARBA00010617"/>
    </source>
</evidence>
<dbReference type="InterPro" id="IPR002402">
    <property type="entry name" value="Cyt_P450_E_grp-II"/>
</dbReference>
<dbReference type="PANTHER" id="PTHR24292:SF54">
    <property type="entry name" value="CYP9F3-RELATED"/>
    <property type="match status" value="1"/>
</dbReference>
<evidence type="ECO:0000256" key="8">
    <source>
        <dbReference type="ARBA" id="ARBA00022848"/>
    </source>
</evidence>
<evidence type="ECO:0000256" key="7">
    <source>
        <dbReference type="ARBA" id="ARBA00022824"/>
    </source>
</evidence>
<comment type="cofactor">
    <cofactor evidence="1">
        <name>heme</name>
        <dbReference type="ChEBI" id="CHEBI:30413"/>
    </cofactor>
</comment>
<proteinExistence type="evidence at transcript level"/>
<dbReference type="EMBL" id="OR117182">
    <property type="protein sequence ID" value="WIM41622.1"/>
    <property type="molecule type" value="mRNA"/>
</dbReference>
<keyword evidence="9" id="KW-0560">Oxidoreductase</keyword>
<keyword evidence="6" id="KW-0479">Metal-binding</keyword>
<evidence type="ECO:0000256" key="12">
    <source>
        <dbReference type="ARBA" id="ARBA00023136"/>
    </source>
</evidence>
<dbReference type="Gene3D" id="1.10.630.10">
    <property type="entry name" value="Cytochrome P450"/>
    <property type="match status" value="1"/>
</dbReference>
<evidence type="ECO:0000256" key="13">
    <source>
        <dbReference type="SAM" id="Phobius"/>
    </source>
</evidence>
<dbReference type="InterPro" id="IPR001128">
    <property type="entry name" value="Cyt_P450"/>
</dbReference>
<evidence type="ECO:0000313" key="14">
    <source>
        <dbReference type="EMBL" id="WIM41622.1"/>
    </source>
</evidence>
<keyword evidence="8" id="KW-0492">Microsome</keyword>
<comment type="subcellular location">
    <subcellularLocation>
        <location evidence="3">Endoplasmic reticulum membrane</location>
        <topology evidence="3">Peripheral membrane protein</topology>
    </subcellularLocation>
    <subcellularLocation>
        <location evidence="2">Microsome membrane</location>
        <topology evidence="2">Peripheral membrane protein</topology>
    </subcellularLocation>
</comment>
<keyword evidence="11" id="KW-0503">Monooxygenase</keyword>
<dbReference type="PRINTS" id="PR00464">
    <property type="entry name" value="EP450II"/>
</dbReference>
<evidence type="ECO:0000256" key="10">
    <source>
        <dbReference type="ARBA" id="ARBA00023004"/>
    </source>
</evidence>